<evidence type="ECO:0000256" key="1">
    <source>
        <dbReference type="SAM" id="MobiDB-lite"/>
    </source>
</evidence>
<organism evidence="2 3">
    <name type="scientific">Sphenodon punctatus</name>
    <name type="common">Tuatara</name>
    <name type="synonym">Hatteria punctata</name>
    <dbReference type="NCBI Taxonomy" id="8508"/>
    <lineage>
        <taxon>Eukaryota</taxon>
        <taxon>Metazoa</taxon>
        <taxon>Chordata</taxon>
        <taxon>Craniata</taxon>
        <taxon>Vertebrata</taxon>
        <taxon>Euteleostomi</taxon>
        <taxon>Lepidosauria</taxon>
        <taxon>Sphenodontia</taxon>
        <taxon>Sphenodontidae</taxon>
        <taxon>Sphenodon</taxon>
    </lineage>
</organism>
<name>A0A8D0L775_SPHPU</name>
<dbReference type="Ensembl" id="ENSSPUT00000013460.1">
    <property type="protein sequence ID" value="ENSSPUP00000012627.1"/>
    <property type="gene ID" value="ENSSPUG00000009720.1"/>
</dbReference>
<proteinExistence type="predicted"/>
<dbReference type="Proteomes" id="UP000694392">
    <property type="component" value="Unplaced"/>
</dbReference>
<reference evidence="2" key="2">
    <citation type="submission" date="2025-09" db="UniProtKB">
        <authorList>
            <consortium name="Ensembl"/>
        </authorList>
    </citation>
    <scope>IDENTIFICATION</scope>
</reference>
<dbReference type="PANTHER" id="PTHR47440:SF1">
    <property type="entry name" value="RHO_RAC GUANINE NUCLEOTIDE EXCHANGE FACTOR 18"/>
    <property type="match status" value="1"/>
</dbReference>
<evidence type="ECO:0000313" key="3">
    <source>
        <dbReference type="Proteomes" id="UP000694392"/>
    </source>
</evidence>
<feature type="compositionally biased region" description="Basic and acidic residues" evidence="1">
    <location>
        <begin position="81"/>
        <end position="94"/>
    </location>
</feature>
<dbReference type="PANTHER" id="PTHR47440">
    <property type="entry name" value="RIKEN CDNA A430078G23 GENE"/>
    <property type="match status" value="1"/>
</dbReference>
<dbReference type="InterPro" id="IPR053089">
    <property type="entry name" value="Rho_GEF18"/>
</dbReference>
<accession>A0A8D0L775</accession>
<sequence>CTPDQGLSDSSSVPLLCRVKQRTRAPEGSIGGGGESQHNLTWFEFLSNENEESGKSDKAERGTKVKRRLSSLRSRVTGSWQKEKGKNKEREKEAVEAKERSQCVHGHQLAPGSFSSFTCCTLCGKALQA</sequence>
<evidence type="ECO:0000313" key="2">
    <source>
        <dbReference type="Ensembl" id="ENSSPUP00000012627.1"/>
    </source>
</evidence>
<keyword evidence="3" id="KW-1185">Reference proteome</keyword>
<protein>
    <submittedName>
        <fullName evidence="2">Uncharacterized protein</fullName>
    </submittedName>
</protein>
<feature type="region of interest" description="Disordered" evidence="1">
    <location>
        <begin position="49"/>
        <end position="94"/>
    </location>
</feature>
<feature type="compositionally biased region" description="Basic and acidic residues" evidence="1">
    <location>
        <begin position="52"/>
        <end position="63"/>
    </location>
</feature>
<dbReference type="AlphaFoldDB" id="A0A8D0L775"/>
<reference evidence="2" key="1">
    <citation type="submission" date="2025-08" db="UniProtKB">
        <authorList>
            <consortium name="Ensembl"/>
        </authorList>
    </citation>
    <scope>IDENTIFICATION</scope>
</reference>